<dbReference type="EMBL" id="HACA01003105">
    <property type="protein sequence ID" value="CDW20466.1"/>
    <property type="molecule type" value="Transcribed_RNA"/>
</dbReference>
<protein>
    <submittedName>
        <fullName evidence="1">Uncharacterized protein</fullName>
    </submittedName>
</protein>
<dbReference type="AlphaFoldDB" id="A0A0K2T4V0"/>
<accession>A0A0K2T4V0</accession>
<evidence type="ECO:0000313" key="1">
    <source>
        <dbReference type="EMBL" id="CDW20466.1"/>
    </source>
</evidence>
<name>A0A0K2T4V0_LEPSM</name>
<sequence length="171" mass="18678">MNIPKLTGYFKSGVCQGQDVETDDADGASSLSLPAKEECPTLFECETEGSRTELEDTVGCASGGNVVIDSTNLSMSVSPVAAESAQDGCNPANVTCSSDPAYWETIDEDMRKCFIKMGPETCQNKDGDVAATERQHKHQKRYFSKTLFSMAMLVREHLPICLQQHVWSLLS</sequence>
<proteinExistence type="predicted"/>
<reference evidence="1" key="1">
    <citation type="submission" date="2014-05" db="EMBL/GenBank/DDBJ databases">
        <authorList>
            <person name="Chronopoulou M."/>
        </authorList>
    </citation>
    <scope>NUCLEOTIDE SEQUENCE</scope>
    <source>
        <tissue evidence="1">Whole organism</tissue>
    </source>
</reference>
<organism evidence="1">
    <name type="scientific">Lepeophtheirus salmonis</name>
    <name type="common">Salmon louse</name>
    <name type="synonym">Caligus salmonis</name>
    <dbReference type="NCBI Taxonomy" id="72036"/>
    <lineage>
        <taxon>Eukaryota</taxon>
        <taxon>Metazoa</taxon>
        <taxon>Ecdysozoa</taxon>
        <taxon>Arthropoda</taxon>
        <taxon>Crustacea</taxon>
        <taxon>Multicrustacea</taxon>
        <taxon>Hexanauplia</taxon>
        <taxon>Copepoda</taxon>
        <taxon>Siphonostomatoida</taxon>
        <taxon>Caligidae</taxon>
        <taxon>Lepeophtheirus</taxon>
    </lineage>
</organism>